<protein>
    <recommendedName>
        <fullName evidence="2">Pyridoxamine 5'-phosphate oxidase N-terminal domain-containing protein</fullName>
    </recommendedName>
</protein>
<organism evidence="3 4">
    <name type="scientific">Tengunoibacter tsumagoiensis</name>
    <dbReference type="NCBI Taxonomy" id="2014871"/>
    <lineage>
        <taxon>Bacteria</taxon>
        <taxon>Bacillati</taxon>
        <taxon>Chloroflexota</taxon>
        <taxon>Ktedonobacteria</taxon>
        <taxon>Ktedonobacterales</taxon>
        <taxon>Dictyobacteraceae</taxon>
        <taxon>Tengunoibacter</taxon>
    </lineage>
</organism>
<keyword evidence="1" id="KW-0560">Oxidoreductase</keyword>
<evidence type="ECO:0000259" key="2">
    <source>
        <dbReference type="Pfam" id="PF01243"/>
    </source>
</evidence>
<evidence type="ECO:0000313" key="4">
    <source>
        <dbReference type="Proteomes" id="UP000287352"/>
    </source>
</evidence>
<keyword evidence="4" id="KW-1185">Reference proteome</keyword>
<accession>A0A402A4T9</accession>
<dbReference type="PANTHER" id="PTHR35176:SF11">
    <property type="entry name" value="PYRIDOXAMINE 5'-PHOSPHATE OXIDASE FAMILY PROTEIN"/>
    <property type="match status" value="1"/>
</dbReference>
<dbReference type="Gene3D" id="2.30.110.10">
    <property type="entry name" value="Electron Transport, Fmn-binding Protein, Chain A"/>
    <property type="match status" value="1"/>
</dbReference>
<dbReference type="RefSeq" id="WP_126581502.1">
    <property type="nucleotide sequence ID" value="NZ_BIFR01000001.1"/>
</dbReference>
<dbReference type="InterPro" id="IPR012349">
    <property type="entry name" value="Split_barrel_FMN-bd"/>
</dbReference>
<gene>
    <name evidence="3" type="ORF">KTT_38800</name>
</gene>
<dbReference type="GO" id="GO:0016627">
    <property type="term" value="F:oxidoreductase activity, acting on the CH-CH group of donors"/>
    <property type="evidence" value="ECO:0007669"/>
    <property type="project" value="TreeGrafter"/>
</dbReference>
<dbReference type="AlphaFoldDB" id="A0A402A4T9"/>
<dbReference type="Pfam" id="PF01243">
    <property type="entry name" value="PNPOx_N"/>
    <property type="match status" value="1"/>
</dbReference>
<dbReference type="InterPro" id="IPR052019">
    <property type="entry name" value="F420H2_bilvrd_red/Heme_oxyg"/>
</dbReference>
<dbReference type="InterPro" id="IPR011576">
    <property type="entry name" value="Pyridox_Oxase_N"/>
</dbReference>
<comment type="caution">
    <text evidence="3">The sequence shown here is derived from an EMBL/GenBank/DDBJ whole genome shotgun (WGS) entry which is preliminary data.</text>
</comment>
<dbReference type="PANTHER" id="PTHR35176">
    <property type="entry name" value="HEME OXYGENASE HI_0854-RELATED"/>
    <property type="match status" value="1"/>
</dbReference>
<dbReference type="GO" id="GO:0070967">
    <property type="term" value="F:coenzyme F420 binding"/>
    <property type="evidence" value="ECO:0007669"/>
    <property type="project" value="TreeGrafter"/>
</dbReference>
<sequence length="140" mass="15729">MPTFSTMFQSLLAAEYLNLTTFRKDGRAVPTPVWFAEANGVLYVETGKEYGKVKRIRHTARVTLAPCTVRGKVTGPLFSGEARLVTTTAEVFVAKGAMQRKYGWKRSLYYFASELFAIFSRKASDDFAYLAIHPSLSQQE</sequence>
<dbReference type="GO" id="GO:0005829">
    <property type="term" value="C:cytosol"/>
    <property type="evidence" value="ECO:0007669"/>
    <property type="project" value="TreeGrafter"/>
</dbReference>
<evidence type="ECO:0000313" key="3">
    <source>
        <dbReference type="EMBL" id="GCE14021.1"/>
    </source>
</evidence>
<dbReference type="InterPro" id="IPR019965">
    <property type="entry name" value="PPOX_F420-dep_Rv2061_put"/>
</dbReference>
<name>A0A402A4T9_9CHLR</name>
<reference evidence="4" key="1">
    <citation type="submission" date="2018-12" db="EMBL/GenBank/DDBJ databases">
        <title>Tengunoibacter tsumagoiensis gen. nov., sp. nov., Dictyobacter kobayashii sp. nov., D. alpinus sp. nov., and D. joshuensis sp. nov. and description of Dictyobacteraceae fam. nov. within the order Ktedonobacterales isolated from Tengu-no-mugimeshi.</title>
        <authorList>
            <person name="Wang C.M."/>
            <person name="Zheng Y."/>
            <person name="Sakai Y."/>
            <person name="Toyoda A."/>
            <person name="Minakuchi Y."/>
            <person name="Abe K."/>
            <person name="Yokota A."/>
            <person name="Yabe S."/>
        </authorList>
    </citation>
    <scope>NUCLEOTIDE SEQUENCE [LARGE SCALE GENOMIC DNA]</scope>
    <source>
        <strain evidence="4">Uno3</strain>
    </source>
</reference>
<proteinExistence type="predicted"/>
<dbReference type="OrthoDB" id="163808at2"/>
<dbReference type="SUPFAM" id="SSF50475">
    <property type="entry name" value="FMN-binding split barrel"/>
    <property type="match status" value="1"/>
</dbReference>
<dbReference type="Proteomes" id="UP000287352">
    <property type="component" value="Unassembled WGS sequence"/>
</dbReference>
<feature type="domain" description="Pyridoxamine 5'-phosphate oxidase N-terminal" evidence="2">
    <location>
        <begin position="13"/>
        <end position="103"/>
    </location>
</feature>
<dbReference type="NCBIfam" id="TIGR03666">
    <property type="entry name" value="Rv2061_F420"/>
    <property type="match status" value="1"/>
</dbReference>
<evidence type="ECO:0000256" key="1">
    <source>
        <dbReference type="ARBA" id="ARBA00023002"/>
    </source>
</evidence>
<dbReference type="EMBL" id="BIFR01000001">
    <property type="protein sequence ID" value="GCE14021.1"/>
    <property type="molecule type" value="Genomic_DNA"/>
</dbReference>